<gene>
    <name evidence="1" type="ordered locus">YpsIP31758_2655</name>
</gene>
<dbReference type="AlphaFoldDB" id="A0A0U1R2J4"/>
<dbReference type="HOGENOM" id="CLU_3350693_0_0_6"/>
<accession>A0A0U1R2J4</accession>
<reference evidence="1 2" key="1">
    <citation type="journal article" date="2007" name="PLoS Genet.">
        <title>The complete genome sequence of Yersinia pseudotuberculosis IP31758, the causative agent of Far East scarlet-like fever.</title>
        <authorList>
            <person name="Eppinger M."/>
            <person name="Rosovitz M.J."/>
            <person name="Fricke W.F."/>
            <person name="Rasko D.A."/>
            <person name="Kokorina G."/>
            <person name="Fayolle C."/>
            <person name="Lindler L.E."/>
            <person name="Carniel E."/>
            <person name="Ravel J."/>
        </authorList>
    </citation>
    <scope>NUCLEOTIDE SEQUENCE [LARGE SCALE GENOMIC DNA]</scope>
    <source>
        <strain evidence="1 2">IP 31758</strain>
    </source>
</reference>
<protein>
    <submittedName>
        <fullName evidence="1">Uncharacterized protein</fullName>
    </submittedName>
</protein>
<sequence length="37" mass="4413">MSLFFKHIVRLQHQSNKPGHHFKRIVLTECLPDDVIQ</sequence>
<proteinExistence type="predicted"/>
<dbReference type="EMBL" id="CP000720">
    <property type="protein sequence ID" value="ABS49495.1"/>
    <property type="molecule type" value="Genomic_DNA"/>
</dbReference>
<name>A0A0U1R2J4_YERP3</name>
<organism evidence="1 2">
    <name type="scientific">Yersinia pseudotuberculosis serotype O:1b (strain IP 31758)</name>
    <dbReference type="NCBI Taxonomy" id="349747"/>
    <lineage>
        <taxon>Bacteria</taxon>
        <taxon>Pseudomonadati</taxon>
        <taxon>Pseudomonadota</taxon>
        <taxon>Gammaproteobacteria</taxon>
        <taxon>Enterobacterales</taxon>
        <taxon>Yersiniaceae</taxon>
        <taxon>Yersinia</taxon>
    </lineage>
</organism>
<evidence type="ECO:0000313" key="1">
    <source>
        <dbReference type="EMBL" id="ABS49495.1"/>
    </source>
</evidence>
<dbReference type="Proteomes" id="UP000002412">
    <property type="component" value="Chromosome"/>
</dbReference>
<dbReference type="KEGG" id="ypi:YpsIP31758_2655"/>
<evidence type="ECO:0000313" key="2">
    <source>
        <dbReference type="Proteomes" id="UP000002412"/>
    </source>
</evidence>